<dbReference type="Pfam" id="PF00691">
    <property type="entry name" value="OmpA"/>
    <property type="match status" value="1"/>
</dbReference>
<keyword evidence="3" id="KW-0998">Cell outer membrane</keyword>
<dbReference type="SUPFAM" id="SSF103088">
    <property type="entry name" value="OmpA-like"/>
    <property type="match status" value="1"/>
</dbReference>
<organism evidence="7 8">
    <name type="scientific">Paenirhodobacter populi</name>
    <dbReference type="NCBI Taxonomy" id="2306993"/>
    <lineage>
        <taxon>Bacteria</taxon>
        <taxon>Pseudomonadati</taxon>
        <taxon>Pseudomonadota</taxon>
        <taxon>Alphaproteobacteria</taxon>
        <taxon>Rhodobacterales</taxon>
        <taxon>Rhodobacter group</taxon>
        <taxon>Paenirhodobacter</taxon>
    </lineage>
</organism>
<keyword evidence="5" id="KW-0732">Signal</keyword>
<feature type="domain" description="OmpA-like" evidence="6">
    <location>
        <begin position="189"/>
        <end position="306"/>
    </location>
</feature>
<dbReference type="InterPro" id="IPR050330">
    <property type="entry name" value="Bact_OuterMem_StrucFunc"/>
</dbReference>
<evidence type="ECO:0000313" key="7">
    <source>
        <dbReference type="EMBL" id="RWR13788.1"/>
    </source>
</evidence>
<proteinExistence type="predicted"/>
<dbReference type="AlphaFoldDB" id="A0A443IZM5"/>
<evidence type="ECO:0000256" key="1">
    <source>
        <dbReference type="ARBA" id="ARBA00004442"/>
    </source>
</evidence>
<feature type="signal peptide" evidence="5">
    <location>
        <begin position="1"/>
        <end position="18"/>
    </location>
</feature>
<reference evidence="7 8" key="1">
    <citation type="submission" date="2019-01" db="EMBL/GenBank/DDBJ databases">
        <title>Sinorhodobacter populi sp. nov. isolated from the symptomatic bark tissue of Populus euramericana canker.</title>
        <authorList>
            <person name="Xu G."/>
        </authorList>
    </citation>
    <scope>NUCLEOTIDE SEQUENCE [LARGE SCALE GENOMIC DNA]</scope>
    <source>
        <strain evidence="7 8">2D-5</strain>
    </source>
</reference>
<accession>A0A443IZM5</accession>
<evidence type="ECO:0000256" key="4">
    <source>
        <dbReference type="PROSITE-ProRule" id="PRU00473"/>
    </source>
</evidence>
<evidence type="ECO:0000259" key="6">
    <source>
        <dbReference type="PROSITE" id="PS51123"/>
    </source>
</evidence>
<dbReference type="RefSeq" id="WP_128269072.1">
    <property type="nucleotide sequence ID" value="NZ_SAUW01000004.1"/>
</dbReference>
<dbReference type="GO" id="GO:0009279">
    <property type="term" value="C:cell outer membrane"/>
    <property type="evidence" value="ECO:0007669"/>
    <property type="project" value="UniProtKB-SubCell"/>
</dbReference>
<comment type="subcellular location">
    <subcellularLocation>
        <location evidence="1">Cell outer membrane</location>
    </subcellularLocation>
</comment>
<dbReference type="CDD" id="cd07185">
    <property type="entry name" value="OmpA_C-like"/>
    <property type="match status" value="1"/>
</dbReference>
<evidence type="ECO:0000256" key="3">
    <source>
        <dbReference type="ARBA" id="ARBA00023237"/>
    </source>
</evidence>
<feature type="chain" id="PRO_5019503653" evidence="5">
    <location>
        <begin position="19"/>
        <end position="307"/>
    </location>
</feature>
<dbReference type="PANTHER" id="PTHR30329:SF21">
    <property type="entry name" value="LIPOPROTEIN YIAD-RELATED"/>
    <property type="match status" value="1"/>
</dbReference>
<evidence type="ECO:0000256" key="5">
    <source>
        <dbReference type="SAM" id="SignalP"/>
    </source>
</evidence>
<dbReference type="PRINTS" id="PR01021">
    <property type="entry name" value="OMPADOMAIN"/>
</dbReference>
<dbReference type="EMBL" id="SAUW01000004">
    <property type="protein sequence ID" value="RWR13788.1"/>
    <property type="molecule type" value="Genomic_DNA"/>
</dbReference>
<keyword evidence="2 4" id="KW-0472">Membrane</keyword>
<comment type="caution">
    <text evidence="7">The sequence shown here is derived from an EMBL/GenBank/DDBJ whole genome shotgun (WGS) entry which is preliminary data.</text>
</comment>
<keyword evidence="8" id="KW-1185">Reference proteome</keyword>
<name>A0A443IZM5_9RHOB</name>
<dbReference type="PANTHER" id="PTHR30329">
    <property type="entry name" value="STATOR ELEMENT OF FLAGELLAR MOTOR COMPLEX"/>
    <property type="match status" value="1"/>
</dbReference>
<dbReference type="InterPro" id="IPR006665">
    <property type="entry name" value="OmpA-like"/>
</dbReference>
<dbReference type="Proteomes" id="UP000285710">
    <property type="component" value="Unassembled WGS sequence"/>
</dbReference>
<evidence type="ECO:0000313" key="8">
    <source>
        <dbReference type="Proteomes" id="UP000285710"/>
    </source>
</evidence>
<dbReference type="InterPro" id="IPR006664">
    <property type="entry name" value="OMP_bac"/>
</dbReference>
<evidence type="ECO:0000256" key="2">
    <source>
        <dbReference type="ARBA" id="ARBA00023136"/>
    </source>
</evidence>
<reference evidence="7 8" key="2">
    <citation type="submission" date="2019-01" db="EMBL/GenBank/DDBJ databases">
        <authorList>
            <person name="Li Y."/>
        </authorList>
    </citation>
    <scope>NUCLEOTIDE SEQUENCE [LARGE SCALE GENOMIC DNA]</scope>
    <source>
        <strain evidence="7 8">2D-5</strain>
    </source>
</reference>
<dbReference type="InterPro" id="IPR036737">
    <property type="entry name" value="OmpA-like_sf"/>
</dbReference>
<gene>
    <name evidence="7" type="ORF">D2T33_05160</name>
</gene>
<protein>
    <submittedName>
        <fullName evidence="7">OmpA family protein</fullName>
    </submittedName>
</protein>
<sequence>MTRAAVLLLCLLPLPALADGVELTLPDTASVTAERTSPATGYAVLTGRWTGDSGPSTQLEGARSDKAWRLRSDQSTTLQILAPLRAGIEAAGYSPVYECDTDACGGFDFRYALDLLPEPQMHVDLGDFRYFAARKGNEWLVLTVSRSSESGFVQLTTLTQGAAPPPAAVTPATPPPAAPAQSDFATRLEATGAVALDDLIFESGATTLGEQDFPSLRAVADYLATRPKARIALVGHTDTTGTLDANIAVSQKRADAVRDRLINAYGLLADQLRAEGAGWLAPRASNRTAEGQDRNRRVEAVLLPDAP</sequence>
<dbReference type="Gene3D" id="3.30.1330.60">
    <property type="entry name" value="OmpA-like domain"/>
    <property type="match status" value="1"/>
</dbReference>
<dbReference type="PROSITE" id="PS51123">
    <property type="entry name" value="OMPA_2"/>
    <property type="match status" value="1"/>
</dbReference>